<feature type="compositionally biased region" description="Basic and acidic residues" evidence="3">
    <location>
        <begin position="873"/>
        <end position="886"/>
    </location>
</feature>
<organism evidence="6 7">
    <name type="scientific">Truncatella angustata</name>
    <dbReference type="NCBI Taxonomy" id="152316"/>
    <lineage>
        <taxon>Eukaryota</taxon>
        <taxon>Fungi</taxon>
        <taxon>Dikarya</taxon>
        <taxon>Ascomycota</taxon>
        <taxon>Pezizomycotina</taxon>
        <taxon>Sordariomycetes</taxon>
        <taxon>Xylariomycetidae</taxon>
        <taxon>Amphisphaeriales</taxon>
        <taxon>Sporocadaceae</taxon>
        <taxon>Truncatella</taxon>
    </lineage>
</organism>
<dbReference type="Pfam" id="PF00581">
    <property type="entry name" value="Rhodanese"/>
    <property type="match status" value="1"/>
</dbReference>
<dbReference type="RefSeq" id="XP_045958890.1">
    <property type="nucleotide sequence ID" value="XM_046095968.1"/>
</dbReference>
<reference evidence="6" key="1">
    <citation type="journal article" date="2021" name="Nat. Commun.">
        <title>Genetic determinants of endophytism in the Arabidopsis root mycobiome.</title>
        <authorList>
            <person name="Mesny F."/>
            <person name="Miyauchi S."/>
            <person name="Thiergart T."/>
            <person name="Pickel B."/>
            <person name="Atanasova L."/>
            <person name="Karlsson M."/>
            <person name="Huettel B."/>
            <person name="Barry K.W."/>
            <person name="Haridas S."/>
            <person name="Chen C."/>
            <person name="Bauer D."/>
            <person name="Andreopoulos W."/>
            <person name="Pangilinan J."/>
            <person name="LaButti K."/>
            <person name="Riley R."/>
            <person name="Lipzen A."/>
            <person name="Clum A."/>
            <person name="Drula E."/>
            <person name="Henrissat B."/>
            <person name="Kohler A."/>
            <person name="Grigoriev I.V."/>
            <person name="Martin F.M."/>
            <person name="Hacquard S."/>
        </authorList>
    </citation>
    <scope>NUCLEOTIDE SEQUENCE</scope>
    <source>
        <strain evidence="6">MPI-SDFR-AT-0073</strain>
    </source>
</reference>
<comment type="subcellular location">
    <subcellularLocation>
        <location evidence="1 2">Nucleus</location>
    </subcellularLocation>
</comment>
<dbReference type="Pfam" id="PF00046">
    <property type="entry name" value="Homeodomain"/>
    <property type="match status" value="1"/>
</dbReference>
<dbReference type="Gene3D" id="1.10.10.60">
    <property type="entry name" value="Homeodomain-like"/>
    <property type="match status" value="1"/>
</dbReference>
<feature type="domain" description="Homeobox" evidence="4">
    <location>
        <begin position="535"/>
        <end position="595"/>
    </location>
</feature>
<dbReference type="OrthoDB" id="4760831at2759"/>
<name>A0A9P8ZZ37_9PEZI</name>
<dbReference type="Proteomes" id="UP000758603">
    <property type="component" value="Unassembled WGS sequence"/>
</dbReference>
<feature type="region of interest" description="Disordered" evidence="3">
    <location>
        <begin position="853"/>
        <end position="936"/>
    </location>
</feature>
<dbReference type="InterPro" id="IPR009057">
    <property type="entry name" value="Homeodomain-like_sf"/>
</dbReference>
<evidence type="ECO:0000256" key="2">
    <source>
        <dbReference type="RuleBase" id="RU000682"/>
    </source>
</evidence>
<dbReference type="GO" id="GO:0005634">
    <property type="term" value="C:nucleus"/>
    <property type="evidence" value="ECO:0007669"/>
    <property type="project" value="UniProtKB-SubCell"/>
</dbReference>
<keyword evidence="7" id="KW-1185">Reference proteome</keyword>
<evidence type="ECO:0000313" key="7">
    <source>
        <dbReference type="Proteomes" id="UP000758603"/>
    </source>
</evidence>
<protein>
    <recommendedName>
        <fullName evidence="8">Homeobox domain-containing protein</fullName>
    </recommendedName>
</protein>
<keyword evidence="1 2" id="KW-0539">Nucleus</keyword>
<feature type="region of interest" description="Disordered" evidence="3">
    <location>
        <begin position="1"/>
        <end position="60"/>
    </location>
</feature>
<dbReference type="AlphaFoldDB" id="A0A9P8ZZ37"/>
<gene>
    <name evidence="6" type="ORF">BKA67DRAFT_284423</name>
</gene>
<feature type="DNA-binding region" description="Homeobox" evidence="1">
    <location>
        <begin position="537"/>
        <end position="596"/>
    </location>
</feature>
<evidence type="ECO:0000256" key="1">
    <source>
        <dbReference type="PROSITE-ProRule" id="PRU00108"/>
    </source>
</evidence>
<dbReference type="InterPro" id="IPR001356">
    <property type="entry name" value="HD"/>
</dbReference>
<feature type="compositionally biased region" description="Low complexity" evidence="3">
    <location>
        <begin position="503"/>
        <end position="516"/>
    </location>
</feature>
<dbReference type="SMART" id="SM00389">
    <property type="entry name" value="HOX"/>
    <property type="match status" value="1"/>
</dbReference>
<evidence type="ECO:0008006" key="8">
    <source>
        <dbReference type="Google" id="ProtNLM"/>
    </source>
</evidence>
<feature type="region of interest" description="Disordered" evidence="3">
    <location>
        <begin position="474"/>
        <end position="543"/>
    </location>
</feature>
<dbReference type="InterPro" id="IPR001763">
    <property type="entry name" value="Rhodanese-like_dom"/>
</dbReference>
<accession>A0A9P8ZZ37</accession>
<evidence type="ECO:0000259" key="5">
    <source>
        <dbReference type="PROSITE" id="PS50206"/>
    </source>
</evidence>
<dbReference type="Gene3D" id="3.40.250.10">
    <property type="entry name" value="Rhodanese-like domain"/>
    <property type="match status" value="1"/>
</dbReference>
<sequence length="936" mass="104757">MGDNQPYVTIRTRRPTDGMSIGSSGDSTVRGRVNAQEGGRLLTSSHQYGSSAGDDRTPATTHDISRVNYHVKHISDFAKSLEDSAARAFPNRGLSQRYKKVQALLLHWTSDDLFVLPELEDLERCFREEYSWNTDTFPIPSDNSHLELMMKIGQMVKEHESTDTLFVIYYGGHARIDESRQSTWCGNRGSDSPWLQWSAIQTLLERSLSDVLILLDCCAGAASATFPNGNSITETISASSWDAIAPDPGRYSFTSAVIEVLQEWKHRTYSAAMLHAEILARLKHPRPIMHNGRNFEARSTPVHFMMTNNHKAPSIEMARILSEDRIPPSPPAEPENEPQAMTGRSGVPQDAVASEPNEDVPHVMISLALEENQALDVNAWESWLAAFPAIAKYVKVQGVFKSHSTLLLLSLPVMVWDLLPNDLACNFIGFIRSNNLAAQSKGEPSSHQLAIPTGAEEEAMSILSGTTATTFSGTFSSSATQARESRAPGPSIEGFSRRRTAPASEITTATSSESISNQMIMNQSKDSRRTISTSSRRARTRPDLAPHVQSRLELYFQDNPSPTVGITEFLASNLGVETTDINLWFLHRREQQQVDNKLRNLPIADQRPEPPREGARMILPGHLNNLLEIVSPDQILLVDMRAKVEYDRSHIHGSINFRAPASFVQRAPLEIIEKTLTDEASRETFNGWYTCKCIIFYDRHVEYAWESPTAEALIQKFRSKRWSGQGFILKGHYREFSDSFDKYIDGQRISGSAKKYLESLQEKSAQKKKENQEEYEDWLKLLEGEDRALPTELAPAVKTERAEAAENHQKDLEIELERRLPHLYRKVLELKPDDNWNIKAPIVEHLSRGLEKMHHTGRGGVGGSRQSGYADKLQQDRYRGDVRDVADSDDDSQGRDGANQKTGAKSPPEDSSGTGGADSKKGRGRNVLRNILRSGR</sequence>
<dbReference type="SUPFAM" id="SSF46689">
    <property type="entry name" value="Homeodomain-like"/>
    <property type="match status" value="1"/>
</dbReference>
<dbReference type="SUPFAM" id="SSF52821">
    <property type="entry name" value="Rhodanese/Cell cycle control phosphatase"/>
    <property type="match status" value="1"/>
</dbReference>
<evidence type="ECO:0000313" key="6">
    <source>
        <dbReference type="EMBL" id="KAH6654620.1"/>
    </source>
</evidence>
<dbReference type="EMBL" id="JAGPXC010000004">
    <property type="protein sequence ID" value="KAH6654620.1"/>
    <property type="molecule type" value="Genomic_DNA"/>
</dbReference>
<dbReference type="PROSITE" id="PS50206">
    <property type="entry name" value="RHODANESE_3"/>
    <property type="match status" value="1"/>
</dbReference>
<evidence type="ECO:0000259" key="4">
    <source>
        <dbReference type="PROSITE" id="PS50071"/>
    </source>
</evidence>
<comment type="caution">
    <text evidence="6">The sequence shown here is derived from an EMBL/GenBank/DDBJ whole genome shotgun (WGS) entry which is preliminary data.</text>
</comment>
<dbReference type="CDD" id="cd00086">
    <property type="entry name" value="homeodomain"/>
    <property type="match status" value="1"/>
</dbReference>
<dbReference type="InterPro" id="IPR036873">
    <property type="entry name" value="Rhodanese-like_dom_sf"/>
</dbReference>
<dbReference type="GO" id="GO:0003677">
    <property type="term" value="F:DNA binding"/>
    <property type="evidence" value="ECO:0007669"/>
    <property type="project" value="UniProtKB-UniRule"/>
</dbReference>
<feature type="region of interest" description="Disordered" evidence="3">
    <location>
        <begin position="324"/>
        <end position="355"/>
    </location>
</feature>
<keyword evidence="1 2" id="KW-0238">DNA-binding</keyword>
<feature type="domain" description="Rhodanese" evidence="5">
    <location>
        <begin position="631"/>
        <end position="657"/>
    </location>
</feature>
<keyword evidence="1 2" id="KW-0371">Homeobox</keyword>
<dbReference type="PROSITE" id="PS50071">
    <property type="entry name" value="HOMEOBOX_2"/>
    <property type="match status" value="1"/>
</dbReference>
<dbReference type="GeneID" id="70124861"/>
<proteinExistence type="predicted"/>
<evidence type="ECO:0000256" key="3">
    <source>
        <dbReference type="SAM" id="MobiDB-lite"/>
    </source>
</evidence>